<evidence type="ECO:0000256" key="4">
    <source>
        <dbReference type="ARBA" id="ARBA00022692"/>
    </source>
</evidence>
<keyword evidence="7" id="KW-0998">Cell outer membrane</keyword>
<dbReference type="RefSeq" id="WP_076448693.1">
    <property type="nucleotide sequence ID" value="NZ_FTOJ01000001.1"/>
</dbReference>
<reference evidence="8 11" key="1">
    <citation type="submission" date="2016-11" db="EMBL/GenBank/DDBJ databases">
        <title>Whole genomes of Flavobacteriaceae.</title>
        <authorList>
            <person name="Stine C."/>
            <person name="Li C."/>
            <person name="Tadesse D."/>
        </authorList>
    </citation>
    <scope>NUCLEOTIDE SEQUENCE [LARGE SCALE GENOMIC DNA]</scope>
    <source>
        <strain evidence="8 11">DSM 21068</strain>
    </source>
</reference>
<keyword evidence="3" id="KW-1134">Transmembrane beta strand</keyword>
<reference evidence="10" key="3">
    <citation type="submission" date="2017-01" db="EMBL/GenBank/DDBJ databases">
        <authorList>
            <person name="Varghese N."/>
            <person name="Submissions S."/>
        </authorList>
    </citation>
    <scope>NUCLEOTIDE SEQUENCE [LARGE SCALE GENOMIC DNA]</scope>
    <source>
        <strain evidence="10">DSM 21068</strain>
    </source>
</reference>
<dbReference type="SUPFAM" id="SSF56935">
    <property type="entry name" value="Porins"/>
    <property type="match status" value="1"/>
</dbReference>
<dbReference type="PANTHER" id="PTHR35093">
    <property type="entry name" value="OUTER MEMBRANE PROTEIN NMB0088-RELATED"/>
    <property type="match status" value="1"/>
</dbReference>
<dbReference type="Proteomes" id="UP000186246">
    <property type="component" value="Unassembled WGS sequence"/>
</dbReference>
<evidence type="ECO:0000256" key="1">
    <source>
        <dbReference type="ARBA" id="ARBA00004571"/>
    </source>
</evidence>
<proteinExistence type="inferred from homology"/>
<dbReference type="EMBL" id="MUGO01000019">
    <property type="protein sequence ID" value="PQA91342.1"/>
    <property type="molecule type" value="Genomic_DNA"/>
</dbReference>
<sequence length="411" mass="44943">MKKILVSTALLAGVLSYAGGFRVSLQGVKQLAMAHTSAHTEDASVAFFNPAGMSFIPSRLSIVAGGFGASNKVTFQNLNTLQSTETDNPVGTPIYAAIAYRPIENLSVGFSFSTPFGSTIQYPYDWEGRELVQKLELKSFYFQPMVSVKMAPWLAFGASYIYAAGKVNWDKAVTQFGGTVNLNSEDASGQGYGFGFYFKPDDKFEASVAYRSPVDMKAEDATATFKFPSQSAYGLLGLGADGVDKFNATLPLVEEYTIGMTYKVTPKWLLSADFNYHGWERYSKLTLDFAKAPAGNQTDPTISVSPKNFRNAKTFRLGTQYALTDKIFGRLGAYYDESPYTDENFIPETPSFNTFVLTGGLGFKLNKFGVDVAGGYTFPQSRNVNNKNLGFYGQAKAQAFYLGLGVSYNAF</sequence>
<evidence type="ECO:0000256" key="6">
    <source>
        <dbReference type="ARBA" id="ARBA00023136"/>
    </source>
</evidence>
<evidence type="ECO:0000256" key="3">
    <source>
        <dbReference type="ARBA" id="ARBA00022452"/>
    </source>
</evidence>
<comment type="subcellular location">
    <subcellularLocation>
        <location evidence="1">Cell outer membrane</location>
        <topology evidence="1">Multi-pass membrane protein</topology>
    </subcellularLocation>
</comment>
<organism evidence="9 10">
    <name type="scientific">Chryseobacterium piscicola</name>
    <dbReference type="NCBI Taxonomy" id="551459"/>
    <lineage>
        <taxon>Bacteria</taxon>
        <taxon>Pseudomonadati</taxon>
        <taxon>Bacteroidota</taxon>
        <taxon>Flavobacteriia</taxon>
        <taxon>Flavobacteriales</taxon>
        <taxon>Weeksellaceae</taxon>
        <taxon>Chryseobacterium group</taxon>
        <taxon>Chryseobacterium</taxon>
    </lineage>
</organism>
<protein>
    <submittedName>
        <fullName evidence="8">Aromatic hydrocarbon degradation protein</fullName>
    </submittedName>
    <submittedName>
        <fullName evidence="9">Long-chain fatty acid transport protein</fullName>
    </submittedName>
</protein>
<evidence type="ECO:0000256" key="7">
    <source>
        <dbReference type="ARBA" id="ARBA00023237"/>
    </source>
</evidence>
<reference evidence="9" key="2">
    <citation type="submission" date="2017-01" db="EMBL/GenBank/DDBJ databases">
        <authorList>
            <person name="Mah S.A."/>
            <person name="Swanson W.J."/>
            <person name="Moy G.W."/>
            <person name="Vacquier V.D."/>
        </authorList>
    </citation>
    <scope>NUCLEOTIDE SEQUENCE [LARGE SCALE GENOMIC DNA]</scope>
    <source>
        <strain evidence="9">DSM 21068</strain>
    </source>
</reference>
<dbReference type="OrthoDB" id="9922at2"/>
<keyword evidence="4" id="KW-0812">Transmembrane</keyword>
<accession>A0A1N7JPR7</accession>
<evidence type="ECO:0000313" key="10">
    <source>
        <dbReference type="Proteomes" id="UP000186246"/>
    </source>
</evidence>
<evidence type="ECO:0000313" key="11">
    <source>
        <dbReference type="Proteomes" id="UP000238314"/>
    </source>
</evidence>
<dbReference type="STRING" id="551459.SAMN05421796_10169"/>
<dbReference type="Proteomes" id="UP000238314">
    <property type="component" value="Unassembled WGS sequence"/>
</dbReference>
<dbReference type="InterPro" id="IPR005017">
    <property type="entry name" value="OMPP1/FadL/TodX"/>
</dbReference>
<dbReference type="Gene3D" id="2.40.160.60">
    <property type="entry name" value="Outer membrane protein transport protein (OMPP1/FadL/TodX)"/>
    <property type="match status" value="1"/>
</dbReference>
<dbReference type="GO" id="GO:0009279">
    <property type="term" value="C:cell outer membrane"/>
    <property type="evidence" value="ECO:0007669"/>
    <property type="project" value="UniProtKB-SubCell"/>
</dbReference>
<dbReference type="Pfam" id="PF03349">
    <property type="entry name" value="Toluene_X"/>
    <property type="match status" value="1"/>
</dbReference>
<keyword evidence="6" id="KW-0472">Membrane</keyword>
<dbReference type="PANTHER" id="PTHR35093:SF8">
    <property type="entry name" value="OUTER MEMBRANE PROTEIN NMB0088-RELATED"/>
    <property type="match status" value="1"/>
</dbReference>
<keyword evidence="5" id="KW-0732">Signal</keyword>
<dbReference type="AlphaFoldDB" id="A0A1N7JPR7"/>
<evidence type="ECO:0000256" key="5">
    <source>
        <dbReference type="ARBA" id="ARBA00022729"/>
    </source>
</evidence>
<dbReference type="EMBL" id="FTOJ01000001">
    <property type="protein sequence ID" value="SIS51305.1"/>
    <property type="molecule type" value="Genomic_DNA"/>
</dbReference>
<comment type="similarity">
    <text evidence="2">Belongs to the OmpP1/FadL family.</text>
</comment>
<gene>
    <name evidence="8" type="ORF">B0A70_12790</name>
    <name evidence="9" type="ORF">SAMN05421796_10169</name>
</gene>
<evidence type="ECO:0000256" key="2">
    <source>
        <dbReference type="ARBA" id="ARBA00008163"/>
    </source>
</evidence>
<evidence type="ECO:0000313" key="9">
    <source>
        <dbReference type="EMBL" id="SIS51305.1"/>
    </source>
</evidence>
<dbReference type="GO" id="GO:0015483">
    <property type="term" value="F:long-chain fatty acid transporting porin activity"/>
    <property type="evidence" value="ECO:0007669"/>
    <property type="project" value="TreeGrafter"/>
</dbReference>
<keyword evidence="11" id="KW-1185">Reference proteome</keyword>
<name>A0A1N7JPR7_9FLAO</name>
<evidence type="ECO:0000313" key="8">
    <source>
        <dbReference type="EMBL" id="PQA91342.1"/>
    </source>
</evidence>